<dbReference type="OrthoDB" id="2524921at2759"/>
<evidence type="ECO:0000313" key="2">
    <source>
        <dbReference type="EMBL" id="KPV75882.1"/>
    </source>
</evidence>
<dbReference type="RefSeq" id="XP_018271931.1">
    <property type="nucleotide sequence ID" value="XM_018414204.1"/>
</dbReference>
<dbReference type="Proteomes" id="UP000053890">
    <property type="component" value="Unassembled WGS sequence"/>
</dbReference>
<organism evidence="2 3">
    <name type="scientific">Rhodotorula graminis (strain WP1)</name>
    <dbReference type="NCBI Taxonomy" id="578459"/>
    <lineage>
        <taxon>Eukaryota</taxon>
        <taxon>Fungi</taxon>
        <taxon>Dikarya</taxon>
        <taxon>Basidiomycota</taxon>
        <taxon>Pucciniomycotina</taxon>
        <taxon>Microbotryomycetes</taxon>
        <taxon>Sporidiobolales</taxon>
        <taxon>Sporidiobolaceae</taxon>
        <taxon>Rhodotorula</taxon>
    </lineage>
</organism>
<sequence>MPPKSRKHRPTVAVEVPPRSTGPSSPPHPGRSTRRTNLAPQPSPAQPAPARTRPNPALAAPAPATPNDDDGDDDTDSSSDAHIHNRLVVPTSPALRRTQRAETELVPETDHEGAAPATVAASSEFGHPRSDRATRASASKGRAPRRKGAAETGEGRETVQQGQAAGGEDEDKRDEDDDEDEGASPPLATRIPAAAKRAAPAAAASASAPARSSRQTRAAAVDVEEQAKRKSEESEGEPDGGEDEVDQLDEDDETHSSPPMTATTRKDKGKAPAQGPASSFFNRRKAPSQRASPAKKMKKRAAVPERDSGSEEELPDGSNEGEGAGELSADEASDEDDERPPESVFSHRAGDGSWVPDRVWLHREWQKEGKRDKVARWIKEHGGKVMKRMEDAHYAILPEWTSDSYVELYAQAFNCNALPTLYAWLLAARDDTARHGVPCRPNPLDFASPRPLSGAADRRGERYLRLSDAELDEFARLYNLCDEGEMSRAEMFSRMQREFYSELDSRRTTTSAYRDKFDLHKRAIKQRARRLREDAKRAHAHAGGGRARSRTPSAFRSPSSSPGPPSTDKGKGKRRRRSTPPAPGPAPAPDPLAALAQRYGRSRAFVDALLRACTLDGAAAERALRRLAAYERAAALDEDGEEAQREWDEVLRGVWREEDDEALREVEEEEGEVEVSDGELARRSDGRWSGREVGERRELLRVRADERWGWEETREELRRAREGKAVRDVEE</sequence>
<feature type="compositionally biased region" description="Low complexity" evidence="1">
    <location>
        <begin position="550"/>
        <end position="560"/>
    </location>
</feature>
<dbReference type="EMBL" id="KQ474077">
    <property type="protein sequence ID" value="KPV75882.1"/>
    <property type="molecule type" value="Genomic_DNA"/>
</dbReference>
<dbReference type="GeneID" id="28974652"/>
<evidence type="ECO:0000313" key="3">
    <source>
        <dbReference type="Proteomes" id="UP000053890"/>
    </source>
</evidence>
<evidence type="ECO:0008006" key="4">
    <source>
        <dbReference type="Google" id="ProtNLM"/>
    </source>
</evidence>
<keyword evidence="3" id="KW-1185">Reference proteome</keyword>
<proteinExistence type="predicted"/>
<feature type="compositionally biased region" description="Pro residues" evidence="1">
    <location>
        <begin position="580"/>
        <end position="590"/>
    </location>
</feature>
<feature type="compositionally biased region" description="Acidic residues" evidence="1">
    <location>
        <begin position="67"/>
        <end position="77"/>
    </location>
</feature>
<feature type="compositionally biased region" description="Acidic residues" evidence="1">
    <location>
        <begin position="234"/>
        <end position="253"/>
    </location>
</feature>
<feature type="compositionally biased region" description="Acidic residues" evidence="1">
    <location>
        <begin position="328"/>
        <end position="339"/>
    </location>
</feature>
<feature type="compositionally biased region" description="Acidic residues" evidence="1">
    <location>
        <begin position="167"/>
        <end position="182"/>
    </location>
</feature>
<dbReference type="STRING" id="578459.A0A194S5M2"/>
<protein>
    <recommendedName>
        <fullName evidence="4">BRCT domain-containing protein</fullName>
    </recommendedName>
</protein>
<feature type="region of interest" description="Disordered" evidence="1">
    <location>
        <begin position="1"/>
        <end position="350"/>
    </location>
</feature>
<feature type="compositionally biased region" description="Basic residues" evidence="1">
    <location>
        <begin position="282"/>
        <end position="301"/>
    </location>
</feature>
<dbReference type="AlphaFoldDB" id="A0A194S5M2"/>
<gene>
    <name evidence="2" type="ORF">RHOBADRAFT_43312</name>
</gene>
<feature type="compositionally biased region" description="Basic residues" evidence="1">
    <location>
        <begin position="1"/>
        <end position="10"/>
    </location>
</feature>
<name>A0A194S5M2_RHOGW</name>
<feature type="region of interest" description="Disordered" evidence="1">
    <location>
        <begin position="527"/>
        <end position="592"/>
    </location>
</feature>
<feature type="compositionally biased region" description="Low complexity" evidence="1">
    <location>
        <begin position="48"/>
        <end position="66"/>
    </location>
</feature>
<dbReference type="OMA" id="KEWEMAT"/>
<evidence type="ECO:0000256" key="1">
    <source>
        <dbReference type="SAM" id="MobiDB-lite"/>
    </source>
</evidence>
<accession>A0A194S5M2</accession>
<feature type="compositionally biased region" description="Basic and acidic residues" evidence="1">
    <location>
        <begin position="99"/>
        <end position="113"/>
    </location>
</feature>
<reference evidence="2 3" key="1">
    <citation type="journal article" date="2015" name="Front. Microbiol.">
        <title>Genome sequence of the plant growth promoting endophytic yeast Rhodotorula graminis WP1.</title>
        <authorList>
            <person name="Firrincieli A."/>
            <person name="Otillar R."/>
            <person name="Salamov A."/>
            <person name="Schmutz J."/>
            <person name="Khan Z."/>
            <person name="Redman R.S."/>
            <person name="Fleck N.D."/>
            <person name="Lindquist E."/>
            <person name="Grigoriev I.V."/>
            <person name="Doty S.L."/>
        </authorList>
    </citation>
    <scope>NUCLEOTIDE SEQUENCE [LARGE SCALE GENOMIC DNA]</scope>
    <source>
        <strain evidence="2 3">WP1</strain>
    </source>
</reference>
<feature type="compositionally biased region" description="Low complexity" evidence="1">
    <location>
        <begin position="188"/>
        <end position="220"/>
    </location>
</feature>